<dbReference type="Pfam" id="PF05193">
    <property type="entry name" value="Peptidase_M16_C"/>
    <property type="match status" value="1"/>
</dbReference>
<dbReference type="InterPro" id="IPR007863">
    <property type="entry name" value="Peptidase_M16_C"/>
</dbReference>
<organism evidence="3 4">
    <name type="scientific">Allochromatium vinosum (strain ATCC 17899 / DSM 180 / NBRC 103801 / NCIMB 10441 / D)</name>
    <name type="common">Chromatium vinosum</name>
    <dbReference type="NCBI Taxonomy" id="572477"/>
    <lineage>
        <taxon>Bacteria</taxon>
        <taxon>Pseudomonadati</taxon>
        <taxon>Pseudomonadota</taxon>
        <taxon>Gammaproteobacteria</taxon>
        <taxon>Chromatiales</taxon>
        <taxon>Chromatiaceae</taxon>
        <taxon>Allochromatium</taxon>
    </lineage>
</organism>
<dbReference type="InterPro" id="IPR011249">
    <property type="entry name" value="Metalloenz_LuxS/M16"/>
</dbReference>
<dbReference type="HOGENOM" id="CLU_009902_6_0_6"/>
<dbReference type="SUPFAM" id="SSF63411">
    <property type="entry name" value="LuxS/MPP-like metallohydrolase"/>
    <property type="match status" value="2"/>
</dbReference>
<dbReference type="GO" id="GO:0046872">
    <property type="term" value="F:metal ion binding"/>
    <property type="evidence" value="ECO:0007669"/>
    <property type="project" value="InterPro"/>
</dbReference>
<evidence type="ECO:0000313" key="4">
    <source>
        <dbReference type="Proteomes" id="UP000001441"/>
    </source>
</evidence>
<dbReference type="InterPro" id="IPR050361">
    <property type="entry name" value="MPP/UQCRC_Complex"/>
</dbReference>
<dbReference type="STRING" id="572477.Alvin_2887"/>
<dbReference type="OrthoDB" id="9811314at2"/>
<dbReference type="PANTHER" id="PTHR11851:SF224">
    <property type="entry name" value="PROCESSING PROTEASE"/>
    <property type="match status" value="1"/>
</dbReference>
<accession>D3RQV8</accession>
<dbReference type="EMBL" id="CP001896">
    <property type="protein sequence ID" value="ADC63792.1"/>
    <property type="molecule type" value="Genomic_DNA"/>
</dbReference>
<feature type="domain" description="Peptidase M16 C-terminal" evidence="2">
    <location>
        <begin position="204"/>
        <end position="379"/>
    </location>
</feature>
<gene>
    <name evidence="3" type="ordered locus">Alvin_2887</name>
</gene>
<dbReference type="RefSeq" id="WP_012972057.1">
    <property type="nucleotide sequence ID" value="NC_013851.1"/>
</dbReference>
<dbReference type="Gene3D" id="3.30.830.10">
    <property type="entry name" value="Metalloenzyme, LuxS/M16 peptidase-like"/>
    <property type="match status" value="2"/>
</dbReference>
<protein>
    <submittedName>
        <fullName evidence="3">Peptidase M16 domain protein</fullName>
    </submittedName>
</protein>
<keyword evidence="4" id="KW-1185">Reference proteome</keyword>
<evidence type="ECO:0000259" key="1">
    <source>
        <dbReference type="Pfam" id="PF00675"/>
    </source>
</evidence>
<proteinExistence type="predicted"/>
<dbReference type="KEGG" id="alv:Alvin_2887"/>
<dbReference type="AlphaFoldDB" id="D3RQV8"/>
<sequence length="467" mass="50348">MCVERQSDRIDRAARRLTAWLAGTLLFASPLLVQATPEIQTWNTDNGTRVLFVAAPEIPMVDVRLVFAAGSARDGERSGLASMTAAMLSEGAGDWNADAIADRLDGVGAVLSADVDRDMATVALRTLTRRPAFDTAVDTFATLIAHPSFAPDELERVRQNRLIALRQEDESPRSVAQKALYRAVFGAHPYAADPSGTPESIADLKRAELIDFHARHYVGSNAVLAIVGDLDRSGAEALAKRLVAGLPSGEPAASLPAVPELTDAILKSIDFPSSQTTVLAGQPGMRRGDPDYFALHVGNHILGGSGLVSILMDEIREKRGLSYSTYSAFLPLAQPGLFVMSLQTRNDQAEQARSVMLDTLKRFIDQGPTEEELTAAKKNITGGFPLKIASNSNIVQYLAVIGFYDLPLDYLDRFRERIESVTAEQIRDAFVRRVHPERLAIVTAGAASAEAKSGSGTEQVSVARGTH</sequence>
<name>D3RQV8_ALLVD</name>
<dbReference type="Proteomes" id="UP000001441">
    <property type="component" value="Chromosome"/>
</dbReference>
<feature type="domain" description="Peptidase M16 N-terminal" evidence="1">
    <location>
        <begin position="49"/>
        <end position="191"/>
    </location>
</feature>
<evidence type="ECO:0000313" key="3">
    <source>
        <dbReference type="EMBL" id="ADC63792.1"/>
    </source>
</evidence>
<dbReference type="PANTHER" id="PTHR11851">
    <property type="entry name" value="METALLOPROTEASE"/>
    <property type="match status" value="1"/>
</dbReference>
<reference evidence="3 4" key="1">
    <citation type="journal article" date="2011" name="Stand. Genomic Sci.">
        <title>Complete genome sequence of Allochromatium vinosum DSM 180(T).</title>
        <authorList>
            <person name="Weissgerber T."/>
            <person name="Zigann R."/>
            <person name="Bruce D."/>
            <person name="Chang Y.J."/>
            <person name="Detter J.C."/>
            <person name="Han C."/>
            <person name="Hauser L."/>
            <person name="Jeffries C.D."/>
            <person name="Land M."/>
            <person name="Munk A.C."/>
            <person name="Tapia R."/>
            <person name="Dahl C."/>
        </authorList>
    </citation>
    <scope>NUCLEOTIDE SEQUENCE [LARGE SCALE GENOMIC DNA]</scope>
    <source>
        <strain evidence="4">ATCC 17899 / DSM 180 / NBRC 103801 / NCIMB 10441 / D</strain>
    </source>
</reference>
<evidence type="ECO:0000259" key="2">
    <source>
        <dbReference type="Pfam" id="PF05193"/>
    </source>
</evidence>
<dbReference type="Pfam" id="PF00675">
    <property type="entry name" value="Peptidase_M16"/>
    <property type="match status" value="1"/>
</dbReference>
<dbReference type="eggNOG" id="COG0612">
    <property type="taxonomic scope" value="Bacteria"/>
</dbReference>
<dbReference type="InterPro" id="IPR011765">
    <property type="entry name" value="Pept_M16_N"/>
</dbReference>